<feature type="transmembrane region" description="Helical" evidence="2">
    <location>
        <begin position="272"/>
        <end position="295"/>
    </location>
</feature>
<dbReference type="GeneID" id="59333288"/>
<comment type="caution">
    <text evidence="4">The sequence shown here is derived from an EMBL/GenBank/DDBJ whole genome shotgun (WGS) entry which is preliminary data.</text>
</comment>
<reference evidence="4 5" key="1">
    <citation type="journal article" date="2020" name="Genomics">
        <title>Complete, high-quality genomes from long-read metagenomic sequencing of two wolf lichen thalli reveals enigmatic genome architecture.</title>
        <authorList>
            <person name="McKenzie S.K."/>
            <person name="Walston R.F."/>
            <person name="Allen J.L."/>
        </authorList>
    </citation>
    <scope>NUCLEOTIDE SEQUENCE [LARGE SCALE GENOMIC DNA]</scope>
    <source>
        <strain evidence="4">WasteWater1</strain>
    </source>
</reference>
<evidence type="ECO:0000313" key="5">
    <source>
        <dbReference type="Proteomes" id="UP000593566"/>
    </source>
</evidence>
<feature type="compositionally biased region" description="Acidic residues" evidence="1">
    <location>
        <begin position="37"/>
        <end position="47"/>
    </location>
</feature>
<feature type="transmembrane region" description="Helical" evidence="2">
    <location>
        <begin position="301"/>
        <end position="322"/>
    </location>
</feature>
<dbReference type="EMBL" id="JACCJB010000002">
    <property type="protein sequence ID" value="KAF6230538.1"/>
    <property type="molecule type" value="Genomic_DNA"/>
</dbReference>
<evidence type="ECO:0000313" key="4">
    <source>
        <dbReference type="EMBL" id="KAF6230538.1"/>
    </source>
</evidence>
<feature type="transmembrane region" description="Helical" evidence="2">
    <location>
        <begin position="329"/>
        <end position="347"/>
    </location>
</feature>
<feature type="region of interest" description="Disordered" evidence="1">
    <location>
        <begin position="1"/>
        <end position="67"/>
    </location>
</feature>
<dbReference type="Pfam" id="PF20237">
    <property type="entry name" value="DUF6594"/>
    <property type="match status" value="1"/>
</dbReference>
<evidence type="ECO:0000256" key="1">
    <source>
        <dbReference type="SAM" id="MobiDB-lite"/>
    </source>
</evidence>
<keyword evidence="5" id="KW-1185">Reference proteome</keyword>
<gene>
    <name evidence="4" type="ORF">HO133_004882</name>
</gene>
<dbReference type="PANTHER" id="PTHR34502:SF3">
    <property type="entry name" value="DUF6594 DOMAIN-CONTAINING PROTEIN"/>
    <property type="match status" value="1"/>
</dbReference>
<feature type="compositionally biased region" description="Low complexity" evidence="1">
    <location>
        <begin position="14"/>
        <end position="24"/>
    </location>
</feature>
<dbReference type="InterPro" id="IPR046529">
    <property type="entry name" value="DUF6594"/>
</dbReference>
<keyword evidence="2" id="KW-1133">Transmembrane helix</keyword>
<keyword evidence="2" id="KW-0812">Transmembrane</keyword>
<feature type="domain" description="DUF6594" evidence="3">
    <location>
        <begin position="80"/>
        <end position="341"/>
    </location>
</feature>
<keyword evidence="2" id="KW-0472">Membrane</keyword>
<sequence>MPNASGPGTPPSTAPTTPTSPTGTNDFIDCEKGNVDEEKEEEEVVEELNEKDSPNIPSKHRAEDGRPKLVQRIDDHPCGYPQLAAFVNSDENFLIARKYGFLRSRVLLYRQDELSVLERDLIKLDADDEKNRGFALTSRKRDDETDNDPLYSRKILIQKIDDKLKEYDGLVSRIKTYLSLRAPTSRNAKTFIDWIEDHKPLSPEESTFIQHKDDFVALSDGQECGWLDGMVEDGLSWCLPVKLMKKFFTSEEQTKKTDDDHLHLYSRRRIDIVVRLVLVLTTVGLLVGPSAVLYFVNGQSALKICLIMVFTLLFAAALSVCTKAKRHEMLAATATYAAVLVVFLGNFNSSTLTS</sequence>
<dbReference type="PANTHER" id="PTHR34502">
    <property type="entry name" value="DUF6594 DOMAIN-CONTAINING PROTEIN-RELATED"/>
    <property type="match status" value="1"/>
</dbReference>
<dbReference type="AlphaFoldDB" id="A0A8H6FL61"/>
<organism evidence="4 5">
    <name type="scientific">Letharia lupina</name>
    <dbReference type="NCBI Taxonomy" id="560253"/>
    <lineage>
        <taxon>Eukaryota</taxon>
        <taxon>Fungi</taxon>
        <taxon>Dikarya</taxon>
        <taxon>Ascomycota</taxon>
        <taxon>Pezizomycotina</taxon>
        <taxon>Lecanoromycetes</taxon>
        <taxon>OSLEUM clade</taxon>
        <taxon>Lecanoromycetidae</taxon>
        <taxon>Lecanorales</taxon>
        <taxon>Lecanorineae</taxon>
        <taxon>Parmeliaceae</taxon>
        <taxon>Letharia</taxon>
    </lineage>
</organism>
<evidence type="ECO:0000256" key="2">
    <source>
        <dbReference type="SAM" id="Phobius"/>
    </source>
</evidence>
<proteinExistence type="predicted"/>
<name>A0A8H6FL61_9LECA</name>
<accession>A0A8H6FL61</accession>
<evidence type="ECO:0000259" key="3">
    <source>
        <dbReference type="Pfam" id="PF20237"/>
    </source>
</evidence>
<protein>
    <recommendedName>
        <fullName evidence="3">DUF6594 domain-containing protein</fullName>
    </recommendedName>
</protein>
<dbReference type="RefSeq" id="XP_037157795.1">
    <property type="nucleotide sequence ID" value="XM_037295794.1"/>
</dbReference>
<dbReference type="Proteomes" id="UP000593566">
    <property type="component" value="Unassembled WGS sequence"/>
</dbReference>